<feature type="domain" description="YknX-like beta-barrel" evidence="5">
    <location>
        <begin position="353"/>
        <end position="445"/>
    </location>
</feature>
<dbReference type="Proteomes" id="UP000523682">
    <property type="component" value="Unassembled WGS sequence"/>
</dbReference>
<evidence type="ECO:0000313" key="6">
    <source>
        <dbReference type="EMBL" id="MBA5244048.1"/>
    </source>
</evidence>
<feature type="compositionally biased region" description="Basic and acidic residues" evidence="4">
    <location>
        <begin position="541"/>
        <end position="550"/>
    </location>
</feature>
<evidence type="ECO:0000256" key="3">
    <source>
        <dbReference type="SAM" id="Coils"/>
    </source>
</evidence>
<dbReference type="SUPFAM" id="SSF111369">
    <property type="entry name" value="HlyD-like secretion proteins"/>
    <property type="match status" value="1"/>
</dbReference>
<sequence>MTSSTENSTGHKRLTRAGLALVTTSALFLGACGFGGGGDDSAEGAGLNPGDYTVATNEGVSDSVVVNGTIEPIRSVNISTPVQSEVEKVAVKAGDRVQPQQFLASMNSEQLERQLEVQQKQQANAQADAQAQVDQARAALNAHQESVNNGTNEAIRAAQAQVNQAQAAYDAAVAANGGPRMINRGIAAVERAAGDISSNLGIRTAPPAAPAAPAAPEAPAVPAPEQVPGQLSPEQLAQLTGENAGGGAGSGAAVGAGMSVEEASAALQDAKAGLAAAQSAAAQEGNQLQAQLDSATRQAETAQLGDGDGTLEYQVRESTIYAPMAGLVTSVDVREGDIPQGKLLTIADDSRLVIRTDVRESDVPNVKEGDRVEFTTTATGKKTFKGRVTRIAPASDSVASGNQNPMQGMPQQGNNKSSEVTFPVEIEVTGDKEGLLLGGSARAEIITAEAKDALNVPLDAVYGEDNDQKVLVLATDGDDATSGTVEERKVKTGASNDVDVAVTGGELKPGDIVINWPDEYQGRLGESVEITDPNFNPDQVRQAREKKERTTATVTVTSTRRAAEGQQ</sequence>
<dbReference type="Gene3D" id="1.10.287.470">
    <property type="entry name" value="Helix hairpin bin"/>
    <property type="match status" value="1"/>
</dbReference>
<dbReference type="Gene3D" id="2.40.30.170">
    <property type="match status" value="1"/>
</dbReference>
<evidence type="ECO:0000256" key="4">
    <source>
        <dbReference type="SAM" id="MobiDB-lite"/>
    </source>
</evidence>
<feature type="compositionally biased region" description="Polar residues" evidence="4">
    <location>
        <begin position="397"/>
        <end position="417"/>
    </location>
</feature>
<feature type="region of interest" description="Disordered" evidence="4">
    <location>
        <begin position="396"/>
        <end position="417"/>
    </location>
</feature>
<feature type="region of interest" description="Disordered" evidence="4">
    <location>
        <begin position="204"/>
        <end position="228"/>
    </location>
</feature>
<feature type="compositionally biased region" description="Low complexity" evidence="4">
    <location>
        <begin position="211"/>
        <end position="228"/>
    </location>
</feature>
<evidence type="ECO:0000256" key="2">
    <source>
        <dbReference type="ARBA" id="ARBA00023054"/>
    </source>
</evidence>
<feature type="coiled-coil region" evidence="3">
    <location>
        <begin position="108"/>
        <end position="175"/>
    </location>
</feature>
<gene>
    <name evidence="6" type="ORF">H0193_04325</name>
</gene>
<evidence type="ECO:0000313" key="7">
    <source>
        <dbReference type="Proteomes" id="UP000523682"/>
    </source>
</evidence>
<evidence type="ECO:0000259" key="5">
    <source>
        <dbReference type="Pfam" id="PF25990"/>
    </source>
</evidence>
<accession>A0A7W2EAB0</accession>
<dbReference type="PANTHER" id="PTHR32347">
    <property type="entry name" value="EFFLUX SYSTEM COMPONENT YKNX-RELATED"/>
    <property type="match status" value="1"/>
</dbReference>
<comment type="caution">
    <text evidence="6">The sequence shown here is derived from an EMBL/GenBank/DDBJ whole genome shotgun (WGS) entry which is preliminary data.</text>
</comment>
<dbReference type="Gene3D" id="2.40.50.100">
    <property type="match status" value="1"/>
</dbReference>
<organism evidence="6 7">
    <name type="scientific">Corynebacterium haemomassiliense</name>
    <dbReference type="NCBI Taxonomy" id="2754726"/>
    <lineage>
        <taxon>Bacteria</taxon>
        <taxon>Bacillati</taxon>
        <taxon>Actinomycetota</taxon>
        <taxon>Actinomycetes</taxon>
        <taxon>Mycobacteriales</taxon>
        <taxon>Corynebacteriaceae</taxon>
        <taxon>Corynebacterium</taxon>
    </lineage>
</organism>
<dbReference type="EMBL" id="JACDTZ010000001">
    <property type="protein sequence ID" value="MBA5244048.1"/>
    <property type="molecule type" value="Genomic_DNA"/>
</dbReference>
<evidence type="ECO:0000256" key="1">
    <source>
        <dbReference type="ARBA" id="ARBA00004196"/>
    </source>
</evidence>
<dbReference type="InterPro" id="IPR058636">
    <property type="entry name" value="Beta-barrel_YknX"/>
</dbReference>
<dbReference type="InterPro" id="IPR050465">
    <property type="entry name" value="UPF0194_transport"/>
</dbReference>
<dbReference type="GO" id="GO:0030313">
    <property type="term" value="C:cell envelope"/>
    <property type="evidence" value="ECO:0007669"/>
    <property type="project" value="UniProtKB-SubCell"/>
</dbReference>
<feature type="compositionally biased region" description="Low complexity" evidence="4">
    <location>
        <begin position="551"/>
        <end position="560"/>
    </location>
</feature>
<dbReference type="PANTHER" id="PTHR32347:SF23">
    <property type="entry name" value="BLL5650 PROTEIN"/>
    <property type="match status" value="1"/>
</dbReference>
<proteinExistence type="predicted"/>
<keyword evidence="2 3" id="KW-0175">Coiled coil</keyword>
<keyword evidence="7" id="KW-1185">Reference proteome</keyword>
<dbReference type="Gene3D" id="2.40.420.20">
    <property type="match status" value="1"/>
</dbReference>
<dbReference type="RefSeq" id="WP_181888716.1">
    <property type="nucleotide sequence ID" value="NZ_CP170998.1"/>
</dbReference>
<reference evidence="6 7" key="1">
    <citation type="submission" date="2020-07" db="EMBL/GenBank/DDBJ databases">
        <title>Draft genome and description of Corynebacterium haemomassiliense strain Marseile-Q3615 sp. nov.</title>
        <authorList>
            <person name="Boxberger M."/>
            <person name="La Scola B."/>
        </authorList>
    </citation>
    <scope>NUCLEOTIDE SEQUENCE [LARGE SCALE GENOMIC DNA]</scope>
    <source>
        <strain evidence="6 7">Marseille-Q3615</strain>
    </source>
</reference>
<comment type="subcellular location">
    <subcellularLocation>
        <location evidence="1">Cell envelope</location>
    </subcellularLocation>
</comment>
<dbReference type="Pfam" id="PF25990">
    <property type="entry name" value="Beta-barrel_YknX"/>
    <property type="match status" value="1"/>
</dbReference>
<feature type="region of interest" description="Disordered" evidence="4">
    <location>
        <begin position="528"/>
        <end position="567"/>
    </location>
</feature>
<name>A0A7W2EAB0_9CORY</name>
<dbReference type="AlphaFoldDB" id="A0A7W2EAB0"/>
<protein>
    <submittedName>
        <fullName evidence="6">Efflux RND transporter periplasmic adaptor subunit</fullName>
    </submittedName>
</protein>